<gene>
    <name evidence="6" type="ORF">BN1012_Phect1195</name>
</gene>
<comment type="pathway">
    <text evidence="1">Carotenoid biosynthesis; phytoene biosynthesis.</text>
</comment>
<accession>X5MES2</accession>
<dbReference type="FunFam" id="1.10.600.10:FF:000020">
    <property type="entry name" value="Phytoene synthase"/>
    <property type="match status" value="1"/>
</dbReference>
<dbReference type="Proteomes" id="UP000032160">
    <property type="component" value="Chromosome I"/>
</dbReference>
<evidence type="ECO:0000256" key="2">
    <source>
        <dbReference type="ARBA" id="ARBA00006251"/>
    </source>
</evidence>
<dbReference type="InterPro" id="IPR008949">
    <property type="entry name" value="Isoprenoid_synthase_dom_sf"/>
</dbReference>
<dbReference type="SFLD" id="SFLDS00005">
    <property type="entry name" value="Isoprenoid_Synthase_Type_I"/>
    <property type="match status" value="1"/>
</dbReference>
<dbReference type="HOGENOM" id="CLU_037269_1_0_5"/>
<dbReference type="GO" id="GO:0016117">
    <property type="term" value="P:carotenoid biosynthetic process"/>
    <property type="evidence" value="ECO:0007669"/>
    <property type="project" value="UniProtKB-KW"/>
</dbReference>
<evidence type="ECO:0000256" key="1">
    <source>
        <dbReference type="ARBA" id="ARBA00004684"/>
    </source>
</evidence>
<dbReference type="InterPro" id="IPR002060">
    <property type="entry name" value="Squ/phyt_synthse"/>
</dbReference>
<dbReference type="Gene3D" id="1.10.600.10">
    <property type="entry name" value="Farnesyl Diphosphate Synthase"/>
    <property type="match status" value="1"/>
</dbReference>
<dbReference type="InterPro" id="IPR044843">
    <property type="entry name" value="Trans_IPPS_bact-type"/>
</dbReference>
<evidence type="ECO:0000313" key="7">
    <source>
        <dbReference type="Proteomes" id="UP000032160"/>
    </source>
</evidence>
<dbReference type="EMBL" id="HG966617">
    <property type="protein sequence ID" value="CDO59409.1"/>
    <property type="molecule type" value="Genomic_DNA"/>
</dbReference>
<dbReference type="InterPro" id="IPR019845">
    <property type="entry name" value="Squalene/phytoene_synthase_CS"/>
</dbReference>
<keyword evidence="3 6" id="KW-0808">Transferase</keyword>
<name>X5MES2_9HYPH</name>
<dbReference type="RefSeq" id="WP_043950072.1">
    <property type="nucleotide sequence ID" value="NZ_HG966617.1"/>
</dbReference>
<dbReference type="KEGG" id="pect:BN1012_Phect1195"/>
<dbReference type="Pfam" id="PF00494">
    <property type="entry name" value="SQS_PSY"/>
    <property type="match status" value="1"/>
</dbReference>
<evidence type="ECO:0000256" key="5">
    <source>
        <dbReference type="ARBA" id="ARBA00053028"/>
    </source>
</evidence>
<dbReference type="GO" id="GO:0051996">
    <property type="term" value="F:squalene synthase [NAD(P)H] activity"/>
    <property type="evidence" value="ECO:0007669"/>
    <property type="project" value="InterPro"/>
</dbReference>
<dbReference type="SFLD" id="SFLDG01212">
    <property type="entry name" value="Phytoene_synthase_like"/>
    <property type="match status" value="1"/>
</dbReference>
<dbReference type="PROSITE" id="PS01045">
    <property type="entry name" value="SQUALEN_PHYTOEN_SYN_2"/>
    <property type="match status" value="1"/>
</dbReference>
<dbReference type="PATRIC" id="fig|1458461.3.peg.1194"/>
<proteinExistence type="inferred from homology"/>
<evidence type="ECO:0000256" key="4">
    <source>
        <dbReference type="ARBA" id="ARBA00022746"/>
    </source>
</evidence>
<evidence type="ECO:0000256" key="3">
    <source>
        <dbReference type="ARBA" id="ARBA00022679"/>
    </source>
</evidence>
<keyword evidence="7" id="KW-1185">Reference proteome</keyword>
<dbReference type="PANTHER" id="PTHR31480">
    <property type="entry name" value="BIFUNCTIONAL LYCOPENE CYCLASE/PHYTOENE SYNTHASE"/>
    <property type="match status" value="1"/>
</dbReference>
<comment type="similarity">
    <text evidence="2">Belongs to the phytoene/squalene synthase family.</text>
</comment>
<dbReference type="CDD" id="cd00683">
    <property type="entry name" value="Trans_IPPS_HH"/>
    <property type="match status" value="1"/>
</dbReference>
<dbReference type="STRING" id="1458461.BN1012_Phect1195"/>
<dbReference type="OrthoDB" id="9807580at2"/>
<dbReference type="AlphaFoldDB" id="X5MES2"/>
<dbReference type="SFLD" id="SFLDG01018">
    <property type="entry name" value="Squalene/Phytoene_Synthase_Lik"/>
    <property type="match status" value="1"/>
</dbReference>
<dbReference type="EC" id="2.5.1.32" evidence="6"/>
<dbReference type="SUPFAM" id="SSF48576">
    <property type="entry name" value="Terpenoid synthases"/>
    <property type="match status" value="1"/>
</dbReference>
<sequence>MDDVVAEARTTIQQGSKSFAGAAALFGRDMRESAYMLYAWCRYCDDVIDGQELGFAKAEEDTSDPHARFEMLLERTRAAYRGEPVNDPVFTSFQRVVQKHDVPEQYPLDLLRGFHMDVAEHTYATPADTLTYGYYVAGAVGVMMAMVMGVRDEHILDRACDLGIGFQLTNISRDIIDDARIERIYLPRSWLEEESVAYSTAAILDPNNRAAIARVARRLVMEAEPYYASSVYGIAHLPFRAAWAIATAKRIYRRIGMEVLAKGEQAWDDRAGTSTAQKIGYVFLGLGDAIVSRFRKSATGTPRTGLWTRATDLVSTN</sequence>
<dbReference type="GO" id="GO:0004311">
    <property type="term" value="F:geranylgeranyl diphosphate synthase activity"/>
    <property type="evidence" value="ECO:0007669"/>
    <property type="project" value="InterPro"/>
</dbReference>
<evidence type="ECO:0000313" key="6">
    <source>
        <dbReference type="EMBL" id="CDO59409.1"/>
    </source>
</evidence>
<organism evidence="6 7">
    <name type="scientific">Candidatus Phaeomarinibacter ectocarpi</name>
    <dbReference type="NCBI Taxonomy" id="1458461"/>
    <lineage>
        <taxon>Bacteria</taxon>
        <taxon>Pseudomonadati</taxon>
        <taxon>Pseudomonadota</taxon>
        <taxon>Alphaproteobacteria</taxon>
        <taxon>Hyphomicrobiales</taxon>
        <taxon>Parvibaculaceae</taxon>
        <taxon>Candidatus Phaeomarinibacter</taxon>
    </lineage>
</organism>
<dbReference type="InterPro" id="IPR033904">
    <property type="entry name" value="Trans_IPPS_HH"/>
</dbReference>
<comment type="cofactor">
    <cofactor evidence="5">
        <name>ATP</name>
        <dbReference type="ChEBI" id="CHEBI:30616"/>
    </cofactor>
</comment>
<protein>
    <submittedName>
        <fullName evidence="6">Phytoene synthase</fullName>
        <ecNumber evidence="6">2.5.1.32</ecNumber>
    </submittedName>
</protein>
<reference evidence="6 7" key="1">
    <citation type="journal article" date="2014" name="Front. Genet.">
        <title>Genome and metabolic network of "Candidatus Phaeomarinobacter ectocarpi" Ec32, a new candidate genus of Alphaproteobacteria frequently associated with brown algae.</title>
        <authorList>
            <person name="Dittami S.M."/>
            <person name="Barbeyron T."/>
            <person name="Boyen C."/>
            <person name="Cambefort J."/>
            <person name="Collet G."/>
            <person name="Delage L."/>
            <person name="Gobet A."/>
            <person name="Groisillier A."/>
            <person name="Leblanc C."/>
            <person name="Michel G."/>
            <person name="Scornet D."/>
            <person name="Siegel A."/>
            <person name="Tapia J.E."/>
            <person name="Tonon T."/>
        </authorList>
    </citation>
    <scope>NUCLEOTIDE SEQUENCE [LARGE SCALE GENOMIC DNA]</scope>
    <source>
        <strain evidence="6 7">Ec32</strain>
    </source>
</reference>
<keyword evidence="4" id="KW-0125">Carotenoid biosynthesis</keyword>